<reference evidence="1" key="1">
    <citation type="submission" date="2021-06" db="EMBL/GenBank/DDBJ databases">
        <authorList>
            <person name="Hodson N. C."/>
            <person name="Mongue J. A."/>
            <person name="Jaron S. K."/>
        </authorList>
    </citation>
    <scope>NUCLEOTIDE SEQUENCE</scope>
</reference>
<dbReference type="GO" id="GO:0006508">
    <property type="term" value="P:proteolysis"/>
    <property type="evidence" value="ECO:0007669"/>
    <property type="project" value="InterPro"/>
</dbReference>
<dbReference type="EMBL" id="CAJVCH010024989">
    <property type="protein sequence ID" value="CAG7697671.1"/>
    <property type="molecule type" value="Genomic_DNA"/>
</dbReference>
<protein>
    <submittedName>
        <fullName evidence="1">Uncharacterized protein</fullName>
    </submittedName>
</protein>
<organism evidence="1 2">
    <name type="scientific">Allacma fusca</name>
    <dbReference type="NCBI Taxonomy" id="39272"/>
    <lineage>
        <taxon>Eukaryota</taxon>
        <taxon>Metazoa</taxon>
        <taxon>Ecdysozoa</taxon>
        <taxon>Arthropoda</taxon>
        <taxon>Hexapoda</taxon>
        <taxon>Collembola</taxon>
        <taxon>Symphypleona</taxon>
        <taxon>Sminthuridae</taxon>
        <taxon>Allacma</taxon>
    </lineage>
</organism>
<evidence type="ECO:0000313" key="1">
    <source>
        <dbReference type="EMBL" id="CAG7697671.1"/>
    </source>
</evidence>
<dbReference type="Pfam" id="PF00450">
    <property type="entry name" value="Peptidase_S10"/>
    <property type="match status" value="1"/>
</dbReference>
<dbReference type="Proteomes" id="UP000708208">
    <property type="component" value="Unassembled WGS sequence"/>
</dbReference>
<comment type="caution">
    <text evidence="1">The sequence shown here is derived from an EMBL/GenBank/DDBJ whole genome shotgun (WGS) entry which is preliminary data.</text>
</comment>
<dbReference type="InterPro" id="IPR001563">
    <property type="entry name" value="Peptidase_S10"/>
</dbReference>
<dbReference type="AlphaFoldDB" id="A0A8J2JTM4"/>
<accession>A0A8J2JTM4</accession>
<dbReference type="GO" id="GO:0004185">
    <property type="term" value="F:serine-type carboxypeptidase activity"/>
    <property type="evidence" value="ECO:0007669"/>
    <property type="project" value="InterPro"/>
</dbReference>
<gene>
    <name evidence="1" type="ORF">AFUS01_LOCUS4041</name>
</gene>
<evidence type="ECO:0000313" key="2">
    <source>
        <dbReference type="Proteomes" id="UP000708208"/>
    </source>
</evidence>
<keyword evidence="2" id="KW-1185">Reference proteome</keyword>
<name>A0A8J2JTM4_9HEXA</name>
<dbReference type="OrthoDB" id="443318at2759"/>
<proteinExistence type="predicted"/>
<sequence length="199" mass="22595">MLPNICKSVKPAVERLLNDDIRMLVYAPQLDIIVPHTGVDKYVKSLSWETLEIWRRTINLSGLLKRSIHLPTEILSKGAAAIRIYYSTINGTVEKSSRPHRRVKLRVESLTELRELDSKISASPDTYTELTESQRSVIERKKLAQTNRCLQTTNSSSYGRNVRPNTVPNVIVMVGAKRKAKNHCSKSKGLWKIVLEKVC</sequence>